<reference evidence="1 2" key="1">
    <citation type="submission" date="2016-03" db="EMBL/GenBank/DDBJ databases">
        <title>Complete genome sequence of Shewanella psychrophila WP2, a deep sea bacterium isolated from west Pacific sediment.</title>
        <authorList>
            <person name="Xu G."/>
            <person name="Jian H."/>
        </authorList>
    </citation>
    <scope>NUCLEOTIDE SEQUENCE [LARGE SCALE GENOMIC DNA]</scope>
    <source>
        <strain evidence="1 2">WP2</strain>
    </source>
</reference>
<dbReference type="GO" id="GO:0008270">
    <property type="term" value="F:zinc ion binding"/>
    <property type="evidence" value="ECO:0007669"/>
    <property type="project" value="UniProtKB-KW"/>
</dbReference>
<name>A0A1S6HWJ4_9GAMM</name>
<protein>
    <submittedName>
        <fullName evidence="1">Zinc-finger of transposase IS204/IS1001/IS1096/IS1165</fullName>
    </submittedName>
</protein>
<keyword evidence="1" id="KW-0862">Zinc</keyword>
<dbReference type="Proteomes" id="UP000189545">
    <property type="component" value="Chromosome"/>
</dbReference>
<gene>
    <name evidence="1" type="ORF">Sps_04721</name>
</gene>
<sequence length="140" mass="15666">MFGTPSGSLNITAELLGLSDVKVLDVRTNLSAREITIAVESTRKHILCRKCGEPTKPHGLGRKLRLRHLPMFGKETIIEIIPRRGRCEHCDGGSTTTEILDWYDAKGKLTKPLEHHLLFELVNSTVADVSRKADDRLSYC</sequence>
<evidence type="ECO:0000313" key="2">
    <source>
        <dbReference type="Proteomes" id="UP000189545"/>
    </source>
</evidence>
<keyword evidence="2" id="KW-1185">Reference proteome</keyword>
<keyword evidence="1" id="KW-0863">Zinc-finger</keyword>
<evidence type="ECO:0000313" key="1">
    <source>
        <dbReference type="EMBL" id="AQS39804.1"/>
    </source>
</evidence>
<dbReference type="RefSeq" id="WP_077754664.1">
    <property type="nucleotide sequence ID" value="NZ_CP014782.1"/>
</dbReference>
<organism evidence="1 2">
    <name type="scientific">Shewanella psychrophila</name>
    <dbReference type="NCBI Taxonomy" id="225848"/>
    <lineage>
        <taxon>Bacteria</taxon>
        <taxon>Pseudomonadati</taxon>
        <taxon>Pseudomonadota</taxon>
        <taxon>Gammaproteobacteria</taxon>
        <taxon>Alteromonadales</taxon>
        <taxon>Shewanellaceae</taxon>
        <taxon>Shewanella</taxon>
    </lineage>
</organism>
<dbReference type="AlphaFoldDB" id="A0A1S6HWJ4"/>
<proteinExistence type="predicted"/>
<accession>A0A1S6HWJ4</accession>
<keyword evidence="1" id="KW-0479">Metal-binding</keyword>
<dbReference type="KEGG" id="spsw:Sps_04721"/>
<dbReference type="OrthoDB" id="5791038at2"/>
<dbReference type="EMBL" id="CP014782">
    <property type="protein sequence ID" value="AQS39804.1"/>
    <property type="molecule type" value="Genomic_DNA"/>
</dbReference>